<evidence type="ECO:0000313" key="1">
    <source>
        <dbReference type="EMBL" id="EPY15394.1"/>
    </source>
</evidence>
<gene>
    <name evidence="1" type="ORF">STCU_12061</name>
</gene>
<dbReference type="GO" id="GO:0071140">
    <property type="term" value="P:resolution of mitotic recombination intermediates"/>
    <property type="evidence" value="ECO:0007669"/>
    <property type="project" value="TreeGrafter"/>
</dbReference>
<sequence length="193" mass="19807">MATGAVARARAAGRPAVTAEAVLTRLQVKRVPTFDVLADLFRADGGGALDVVVGGAAAAGVVVLDSVAAAVQGDGPAGAAHARCVRLGVLLHAFLAAHPAVHVLVTNQVRAPPPDAGGGVLRRRQRAPEEAEVPALGLPWAQVPHARVCVRRVARGAGARQMVLVTSPADAPCRQYFTITEAGIEVEETLLYA</sequence>
<organism evidence="1 2">
    <name type="scientific">Strigomonas culicis</name>
    <dbReference type="NCBI Taxonomy" id="28005"/>
    <lineage>
        <taxon>Eukaryota</taxon>
        <taxon>Discoba</taxon>
        <taxon>Euglenozoa</taxon>
        <taxon>Kinetoplastea</taxon>
        <taxon>Metakinetoplastina</taxon>
        <taxon>Trypanosomatida</taxon>
        <taxon>Trypanosomatidae</taxon>
        <taxon>Strigomonadinae</taxon>
        <taxon>Strigomonas</taxon>
    </lineage>
</organism>
<dbReference type="EMBL" id="ATMH01012124">
    <property type="protein sequence ID" value="EPY15394.1"/>
    <property type="molecule type" value="Genomic_DNA"/>
</dbReference>
<comment type="caution">
    <text evidence="1">The sequence shown here is derived from an EMBL/GenBank/DDBJ whole genome shotgun (WGS) entry which is preliminary data.</text>
</comment>
<dbReference type="InterPro" id="IPR027417">
    <property type="entry name" value="P-loop_NTPase"/>
</dbReference>
<protein>
    <submittedName>
        <fullName evidence="1">DNA repair protein</fullName>
    </submittedName>
</protein>
<name>S9TEJ2_9TRYP</name>
<dbReference type="PANTHER" id="PTHR46487:SF1">
    <property type="entry name" value="DNA REPAIR PROTEIN XRCC3"/>
    <property type="match status" value="1"/>
</dbReference>
<keyword evidence="2" id="KW-1185">Reference proteome</keyword>
<proteinExistence type="predicted"/>
<dbReference type="GO" id="GO:0005657">
    <property type="term" value="C:replication fork"/>
    <property type="evidence" value="ECO:0007669"/>
    <property type="project" value="TreeGrafter"/>
</dbReference>
<dbReference type="GO" id="GO:0033065">
    <property type="term" value="C:Rad51C-XRCC3 complex"/>
    <property type="evidence" value="ECO:0007669"/>
    <property type="project" value="TreeGrafter"/>
</dbReference>
<accession>S9TEJ2</accession>
<dbReference type="GO" id="GO:0000722">
    <property type="term" value="P:telomere maintenance via recombination"/>
    <property type="evidence" value="ECO:0007669"/>
    <property type="project" value="TreeGrafter"/>
</dbReference>
<dbReference type="Gene3D" id="3.40.50.300">
    <property type="entry name" value="P-loop containing nucleotide triphosphate hydrolases"/>
    <property type="match status" value="1"/>
</dbReference>
<evidence type="ECO:0000313" key="2">
    <source>
        <dbReference type="Proteomes" id="UP000015354"/>
    </source>
</evidence>
<dbReference type="GO" id="GO:0090656">
    <property type="term" value="P:t-circle formation"/>
    <property type="evidence" value="ECO:0007669"/>
    <property type="project" value="TreeGrafter"/>
</dbReference>
<dbReference type="AlphaFoldDB" id="S9TEJ2"/>
<dbReference type="GO" id="GO:0000400">
    <property type="term" value="F:four-way junction DNA binding"/>
    <property type="evidence" value="ECO:0007669"/>
    <property type="project" value="TreeGrafter"/>
</dbReference>
<dbReference type="Proteomes" id="UP000015354">
    <property type="component" value="Unassembled WGS sequence"/>
</dbReference>
<reference evidence="1 2" key="1">
    <citation type="journal article" date="2013" name="PLoS ONE">
        <title>Predicting the Proteins of Angomonas deanei, Strigomonas culicis and Their Respective Endosymbionts Reveals New Aspects of the Trypanosomatidae Family.</title>
        <authorList>
            <person name="Motta M.C."/>
            <person name="Martins A.C."/>
            <person name="de Souza S.S."/>
            <person name="Catta-Preta C.M."/>
            <person name="Silva R."/>
            <person name="Klein C.C."/>
            <person name="de Almeida L.G."/>
            <person name="de Lima Cunha O."/>
            <person name="Ciapina L.P."/>
            <person name="Brocchi M."/>
            <person name="Colabardini A.C."/>
            <person name="de Araujo Lima B."/>
            <person name="Machado C.R."/>
            <person name="de Almeida Soares C.M."/>
            <person name="Probst C.M."/>
            <person name="de Menezes C.B."/>
            <person name="Thompson C.E."/>
            <person name="Bartholomeu D.C."/>
            <person name="Gradia D.F."/>
            <person name="Pavoni D.P."/>
            <person name="Grisard E.C."/>
            <person name="Fantinatti-Garboggini F."/>
            <person name="Marchini F.K."/>
            <person name="Rodrigues-Luiz G.F."/>
            <person name="Wagner G."/>
            <person name="Goldman G.H."/>
            <person name="Fietto J.L."/>
            <person name="Elias M.C."/>
            <person name="Goldman M.H."/>
            <person name="Sagot M.F."/>
            <person name="Pereira M."/>
            <person name="Stoco P.H."/>
            <person name="de Mendonca-Neto R.P."/>
            <person name="Teixeira S.M."/>
            <person name="Maciel T.E."/>
            <person name="de Oliveira Mendes T.A."/>
            <person name="Urmenyi T.P."/>
            <person name="de Souza W."/>
            <person name="Schenkman S."/>
            <person name="de Vasconcelos A.T."/>
        </authorList>
    </citation>
    <scope>NUCLEOTIDE SEQUENCE [LARGE SCALE GENOMIC DNA]</scope>
</reference>
<dbReference type="PANTHER" id="PTHR46487">
    <property type="entry name" value="DNA REPAIR PROTEIN XRCC3"/>
    <property type="match status" value="1"/>
</dbReference>
<dbReference type="GO" id="GO:0045003">
    <property type="term" value="P:double-strand break repair via synthesis-dependent strand annealing"/>
    <property type="evidence" value="ECO:0007669"/>
    <property type="project" value="TreeGrafter"/>
</dbReference>